<dbReference type="RefSeq" id="WP_208096860.1">
    <property type="nucleotide sequence ID" value="NZ_JAGDYM010000005.1"/>
</dbReference>
<feature type="transmembrane region" description="Helical" evidence="1">
    <location>
        <begin position="152"/>
        <end position="171"/>
    </location>
</feature>
<dbReference type="EMBL" id="JAGDYM010000005">
    <property type="protein sequence ID" value="MBO1901352.1"/>
    <property type="molecule type" value="Genomic_DNA"/>
</dbReference>
<accession>A0A939MM67</accession>
<evidence type="ECO:0000313" key="2">
    <source>
        <dbReference type="EMBL" id="MBO1901352.1"/>
    </source>
</evidence>
<keyword evidence="1" id="KW-0472">Membrane</keyword>
<proteinExistence type="predicted"/>
<keyword evidence="1" id="KW-1133">Transmembrane helix</keyword>
<feature type="transmembrane region" description="Helical" evidence="1">
    <location>
        <begin position="121"/>
        <end position="140"/>
    </location>
</feature>
<name>A0A939MM67_9MICO</name>
<reference evidence="2" key="1">
    <citation type="submission" date="2021-03" db="EMBL/GenBank/DDBJ databases">
        <title>Leucobacter chromiisoli sp. nov., isolated from chromium-containing soil of chemical plant.</title>
        <authorList>
            <person name="Xu Z."/>
        </authorList>
    </citation>
    <scope>NUCLEOTIDE SEQUENCE</scope>
    <source>
        <strain evidence="2">S27</strain>
    </source>
</reference>
<feature type="transmembrane region" description="Helical" evidence="1">
    <location>
        <begin position="96"/>
        <end position="115"/>
    </location>
</feature>
<protein>
    <recommendedName>
        <fullName evidence="4">Integral membrane protein</fullName>
    </recommendedName>
</protein>
<evidence type="ECO:0000256" key="1">
    <source>
        <dbReference type="SAM" id="Phobius"/>
    </source>
</evidence>
<evidence type="ECO:0008006" key="4">
    <source>
        <dbReference type="Google" id="ProtNLM"/>
    </source>
</evidence>
<keyword evidence="3" id="KW-1185">Reference proteome</keyword>
<evidence type="ECO:0000313" key="3">
    <source>
        <dbReference type="Proteomes" id="UP000664382"/>
    </source>
</evidence>
<organism evidence="2 3">
    <name type="scientific">Leucobacter weissii</name>
    <dbReference type="NCBI Taxonomy" id="1983706"/>
    <lineage>
        <taxon>Bacteria</taxon>
        <taxon>Bacillati</taxon>
        <taxon>Actinomycetota</taxon>
        <taxon>Actinomycetes</taxon>
        <taxon>Micrococcales</taxon>
        <taxon>Microbacteriaceae</taxon>
        <taxon>Leucobacter</taxon>
    </lineage>
</organism>
<keyword evidence="1" id="KW-0812">Transmembrane</keyword>
<feature type="transmembrane region" description="Helical" evidence="1">
    <location>
        <begin position="47"/>
        <end position="68"/>
    </location>
</feature>
<feature type="transmembrane region" description="Helical" evidence="1">
    <location>
        <begin position="23"/>
        <end position="41"/>
    </location>
</feature>
<sequence length="173" mass="18024">MDGAPKPQDPLPLSRSMSTEEGVYGLILVAGLVAASGAARASALQTLVFVGITVLVFWAAHVYAGTVAEHGSAGTDREPVGLRRAIRRAMRRSRGLLIATLFPAAPLLLGAIGALGDRLSIWVSLWVSVGMLAMLGYLAYLRKGASLHQRLLGAAATASFGIVIIVAKAIVTH</sequence>
<comment type="caution">
    <text evidence="2">The sequence shown here is derived from an EMBL/GenBank/DDBJ whole genome shotgun (WGS) entry which is preliminary data.</text>
</comment>
<dbReference type="Proteomes" id="UP000664382">
    <property type="component" value="Unassembled WGS sequence"/>
</dbReference>
<dbReference type="AlphaFoldDB" id="A0A939MM67"/>
<gene>
    <name evidence="2" type="ORF">J4H92_05250</name>
</gene>